<evidence type="ECO:0000256" key="2">
    <source>
        <dbReference type="ARBA" id="ARBA00023002"/>
    </source>
</evidence>
<evidence type="ECO:0000256" key="1">
    <source>
        <dbReference type="ARBA" id="ARBA00022485"/>
    </source>
</evidence>
<evidence type="ECO:0000313" key="4">
    <source>
        <dbReference type="EMBL" id="HIV61634.1"/>
    </source>
</evidence>
<evidence type="ECO:0000259" key="3">
    <source>
        <dbReference type="Pfam" id="PF08331"/>
    </source>
</evidence>
<comment type="caution">
    <text evidence="4">The sequence shown here is derived from an EMBL/GenBank/DDBJ whole genome shotgun (WGS) entry which is preliminary data.</text>
</comment>
<reference evidence="4" key="1">
    <citation type="journal article" date="2021" name="PeerJ">
        <title>Extensive microbial diversity within the chicken gut microbiome revealed by metagenomics and culture.</title>
        <authorList>
            <person name="Gilroy R."/>
            <person name="Ravi A."/>
            <person name="Getino M."/>
            <person name="Pursley I."/>
            <person name="Horton D.L."/>
            <person name="Alikhan N.F."/>
            <person name="Baker D."/>
            <person name="Gharbi K."/>
            <person name="Hall N."/>
            <person name="Watson M."/>
            <person name="Adriaenssens E.M."/>
            <person name="Foster-Nyarko E."/>
            <person name="Jarju S."/>
            <person name="Secka A."/>
            <person name="Antonio M."/>
            <person name="Oren A."/>
            <person name="Chaudhuri R.R."/>
            <person name="La Ragione R."/>
            <person name="Hildebrand F."/>
            <person name="Pallen M.J."/>
        </authorList>
    </citation>
    <scope>NUCLEOTIDE SEQUENCE</scope>
    <source>
        <strain evidence="4">CHK193-4272</strain>
    </source>
</reference>
<reference evidence="4" key="2">
    <citation type="submission" date="2021-04" db="EMBL/GenBank/DDBJ databases">
        <authorList>
            <person name="Gilroy R."/>
        </authorList>
    </citation>
    <scope>NUCLEOTIDE SEQUENCE</scope>
    <source>
        <strain evidence="4">CHK193-4272</strain>
    </source>
</reference>
<feature type="domain" description="DUF1730" evidence="3">
    <location>
        <begin position="31"/>
        <end position="99"/>
    </location>
</feature>
<keyword evidence="1" id="KW-0004">4Fe-4S</keyword>
<dbReference type="GO" id="GO:0008616">
    <property type="term" value="P:tRNA queuosine(34) biosynthetic process"/>
    <property type="evidence" value="ECO:0007669"/>
    <property type="project" value="InterPro"/>
</dbReference>
<name>A0A9D1TH64_9FIRM</name>
<gene>
    <name evidence="4" type="ORF">H9746_02125</name>
</gene>
<keyword evidence="2" id="KW-0560">Oxidoreductase</keyword>
<keyword evidence="1" id="KW-0411">Iron-sulfur</keyword>
<dbReference type="EMBL" id="DXIE01000016">
    <property type="protein sequence ID" value="HIV61634.1"/>
    <property type="molecule type" value="Genomic_DNA"/>
</dbReference>
<dbReference type="GO" id="GO:0052693">
    <property type="term" value="F:epoxyqueuosine reductase activity"/>
    <property type="evidence" value="ECO:0007669"/>
    <property type="project" value="TreeGrafter"/>
</dbReference>
<dbReference type="Pfam" id="PF08331">
    <property type="entry name" value="QueG_DUF1730"/>
    <property type="match status" value="1"/>
</dbReference>
<dbReference type="InterPro" id="IPR013542">
    <property type="entry name" value="QueG_DUF1730"/>
</dbReference>
<keyword evidence="1" id="KW-0479">Metal-binding</keyword>
<dbReference type="GO" id="GO:0051539">
    <property type="term" value="F:4 iron, 4 sulfur cluster binding"/>
    <property type="evidence" value="ECO:0007669"/>
    <property type="project" value="UniProtKB-KW"/>
</dbReference>
<dbReference type="PANTHER" id="PTHR30002:SF4">
    <property type="entry name" value="EPOXYQUEUOSINE REDUCTASE"/>
    <property type="match status" value="1"/>
</dbReference>
<keyword evidence="1" id="KW-0408">Iron</keyword>
<dbReference type="SUPFAM" id="SSF46548">
    <property type="entry name" value="alpha-helical ferredoxin"/>
    <property type="match status" value="1"/>
</dbReference>
<dbReference type="AlphaFoldDB" id="A0A9D1TH64"/>
<dbReference type="Pfam" id="PF13484">
    <property type="entry name" value="Fer4_16"/>
    <property type="match status" value="1"/>
</dbReference>
<evidence type="ECO:0000313" key="5">
    <source>
        <dbReference type="Proteomes" id="UP000886808"/>
    </source>
</evidence>
<protein>
    <submittedName>
        <fullName evidence="4">DUF1730 domain-containing protein</fullName>
    </submittedName>
</protein>
<dbReference type="PANTHER" id="PTHR30002">
    <property type="entry name" value="EPOXYQUEUOSINE REDUCTASE"/>
    <property type="match status" value="1"/>
</dbReference>
<proteinExistence type="predicted"/>
<sequence length="289" mass="32437">MNILDILYAVDGISSVGVCEFNTLKHYMNESAIAKAYNYCENAHSVYVALFPYFNKPQNGNLSIYARGKDYHSVICDILTPISDQIERKTNAKSVVLVDNSPLNEVQAARLSGVGKIGENGLIFDKIYGSFVFIGTILTSIPFKQMPAILSDNTHIIPPDKDSKIIDCLHCGLCKKHCLGHAIGENGKINCENCLSELTQTKKDLTDEQENLLLKHNLIWGCDTCQLVCPQNKNVPFTKNKSFTENLINSLSLEDIENLTRKQFNEKYKDRAFTWRGTKPLIRNLTLKG</sequence>
<organism evidence="4 5">
    <name type="scientific">Candidatus Butyricicoccus avistercoris</name>
    <dbReference type="NCBI Taxonomy" id="2838518"/>
    <lineage>
        <taxon>Bacteria</taxon>
        <taxon>Bacillati</taxon>
        <taxon>Bacillota</taxon>
        <taxon>Clostridia</taxon>
        <taxon>Eubacteriales</taxon>
        <taxon>Butyricicoccaceae</taxon>
        <taxon>Butyricicoccus</taxon>
    </lineage>
</organism>
<accession>A0A9D1TH64</accession>
<dbReference type="InterPro" id="IPR004453">
    <property type="entry name" value="QueG"/>
</dbReference>
<dbReference type="Proteomes" id="UP000886808">
    <property type="component" value="Unassembled WGS sequence"/>
</dbReference>